<dbReference type="EMBL" id="LFJN01000011">
    <property type="protein sequence ID" value="KPI40711.1"/>
    <property type="molecule type" value="Genomic_DNA"/>
</dbReference>
<feature type="transmembrane region" description="Helical" evidence="7">
    <location>
        <begin position="500"/>
        <end position="521"/>
    </location>
</feature>
<comment type="similarity">
    <text evidence="2">Belongs to the purine-cytosine permease (2.A.39) family.</text>
</comment>
<dbReference type="RefSeq" id="XP_018000674.1">
    <property type="nucleotide sequence ID" value="XM_018139479.1"/>
</dbReference>
<sequence>MLSPKTLVSRCSEKLQEKKTATKRAFSSRQDFIRALETDESAYGRESERTIWKNEDLDLTPPKQWSWGWYDYAAFWWSYGFSVGVWSVGSSMVAMGLHTWQSIICVFISHLLGAIAIAWHSRIGAKWHCGFPVECRVSWGMYGSFIPVAIRLLVGQIWASVLLMQAGYFLSVLFRCVFGSAWHDLPNTLPKSADITTQNLICFILFVVCSSPLLLIPPHHMRRIFTIKSILLPPVAIGLFAFCIVQGRNAAGSSGTFSTPTKTFGSKSALAWAMLSAINSCMGKTSTQAVNQTDLARYARTAQAPFWSQLIALPIGNTLCATLGIFATSATQRAWGGAAIWNPWDLSNEILDRHWNAGARAAIAFASMGWILSIWASNIGVNLFPFGADVTALAPRLVIMPWKILKSSTTFLRFLGGYSIFLAPMVGIFITDYFVVRKGNFWHRDLFDPRKGTAYRYHGGFSWRTLVAFTITVVILVPGFAAQFPANAGIAVGWKRIYSLGWVLGCTISSVLYWALAVGLGKGKFCEKERKMGFEESYLLQEMFEEEPVRQGEGIGSDADKAGTTIQGVAVSPEESVPRDRDLEKARS</sequence>
<proteinExistence type="inferred from homology"/>
<feature type="transmembrane region" description="Helical" evidence="7">
    <location>
        <begin position="357"/>
        <end position="376"/>
    </location>
</feature>
<feature type="transmembrane region" description="Helical" evidence="7">
    <location>
        <begin position="457"/>
        <end position="480"/>
    </location>
</feature>
<dbReference type="GeneID" id="28731359"/>
<keyword evidence="9" id="KW-1185">Reference proteome</keyword>
<dbReference type="Gene3D" id="1.10.4160.10">
    <property type="entry name" value="Hydantoin permease"/>
    <property type="match status" value="1"/>
</dbReference>
<protein>
    <submittedName>
        <fullName evidence="8">Uracil permease</fullName>
    </submittedName>
</protein>
<comment type="caution">
    <text evidence="8">The sequence shown here is derived from an EMBL/GenBank/DDBJ whole genome shotgun (WGS) entry which is preliminary data.</text>
</comment>
<evidence type="ECO:0000256" key="4">
    <source>
        <dbReference type="ARBA" id="ARBA00022989"/>
    </source>
</evidence>
<organism evidence="8 9">
    <name type="scientific">Cyphellophora attinorum</name>
    <dbReference type="NCBI Taxonomy" id="1664694"/>
    <lineage>
        <taxon>Eukaryota</taxon>
        <taxon>Fungi</taxon>
        <taxon>Dikarya</taxon>
        <taxon>Ascomycota</taxon>
        <taxon>Pezizomycotina</taxon>
        <taxon>Eurotiomycetes</taxon>
        <taxon>Chaetothyriomycetidae</taxon>
        <taxon>Chaetothyriales</taxon>
        <taxon>Cyphellophoraceae</taxon>
        <taxon>Cyphellophora</taxon>
    </lineage>
</organism>
<name>A0A0N0NMP9_9EURO</name>
<feature type="transmembrane region" description="Helical" evidence="7">
    <location>
        <begin position="139"/>
        <end position="159"/>
    </location>
</feature>
<comment type="subcellular location">
    <subcellularLocation>
        <location evidence="1">Membrane</location>
        <topology evidence="1">Multi-pass membrane protein</topology>
    </subcellularLocation>
</comment>
<dbReference type="GO" id="GO:0005886">
    <property type="term" value="C:plasma membrane"/>
    <property type="evidence" value="ECO:0007669"/>
    <property type="project" value="TreeGrafter"/>
</dbReference>
<dbReference type="Proteomes" id="UP000038010">
    <property type="component" value="Unassembled WGS sequence"/>
</dbReference>
<feature type="transmembrane region" description="Helical" evidence="7">
    <location>
        <begin position="195"/>
        <end position="217"/>
    </location>
</feature>
<accession>A0A0N0NMP9</accession>
<evidence type="ECO:0000256" key="5">
    <source>
        <dbReference type="ARBA" id="ARBA00023136"/>
    </source>
</evidence>
<feature type="compositionally biased region" description="Basic and acidic residues" evidence="6">
    <location>
        <begin position="576"/>
        <end position="588"/>
    </location>
</feature>
<evidence type="ECO:0000256" key="2">
    <source>
        <dbReference type="ARBA" id="ARBA00008974"/>
    </source>
</evidence>
<feature type="transmembrane region" description="Helical" evidence="7">
    <location>
        <begin position="100"/>
        <end position="119"/>
    </location>
</feature>
<feature type="transmembrane region" description="Helical" evidence="7">
    <location>
        <begin position="306"/>
        <end position="327"/>
    </location>
</feature>
<dbReference type="OrthoDB" id="2018619at2759"/>
<reference evidence="8 9" key="1">
    <citation type="submission" date="2015-06" db="EMBL/GenBank/DDBJ databases">
        <title>Draft genome of the ant-associated black yeast Phialophora attae CBS 131958.</title>
        <authorList>
            <person name="Moreno L.F."/>
            <person name="Stielow B.J."/>
            <person name="de Hoog S."/>
            <person name="Vicente V.A."/>
            <person name="Weiss V.A."/>
            <person name="de Vries M."/>
            <person name="Cruz L.M."/>
            <person name="Souza E.M."/>
        </authorList>
    </citation>
    <scope>NUCLEOTIDE SEQUENCE [LARGE SCALE GENOMIC DNA]</scope>
    <source>
        <strain evidence="8 9">CBS 131958</strain>
    </source>
</reference>
<dbReference type="InterPro" id="IPR045225">
    <property type="entry name" value="Uracil/uridine/allantoin_perm"/>
</dbReference>
<feature type="region of interest" description="Disordered" evidence="6">
    <location>
        <begin position="551"/>
        <end position="588"/>
    </location>
</feature>
<feature type="transmembrane region" description="Helical" evidence="7">
    <location>
        <begin position="415"/>
        <end position="436"/>
    </location>
</feature>
<evidence type="ECO:0000256" key="7">
    <source>
        <dbReference type="SAM" id="Phobius"/>
    </source>
</evidence>
<gene>
    <name evidence="8" type="ORF">AB675_10691</name>
</gene>
<dbReference type="Pfam" id="PF02133">
    <property type="entry name" value="Transp_cyt_pur"/>
    <property type="match status" value="1"/>
</dbReference>
<evidence type="ECO:0000256" key="3">
    <source>
        <dbReference type="ARBA" id="ARBA00022692"/>
    </source>
</evidence>
<keyword evidence="5 7" id="KW-0472">Membrane</keyword>
<evidence type="ECO:0000256" key="6">
    <source>
        <dbReference type="SAM" id="MobiDB-lite"/>
    </source>
</evidence>
<dbReference type="AlphaFoldDB" id="A0A0N0NMP9"/>
<dbReference type="InterPro" id="IPR001248">
    <property type="entry name" value="Pur-cyt_permease"/>
</dbReference>
<dbReference type="VEuPathDB" id="FungiDB:AB675_10691"/>
<dbReference type="PANTHER" id="PTHR30618:SF0">
    <property type="entry name" value="PURINE-URACIL PERMEASE NCS1"/>
    <property type="match status" value="1"/>
</dbReference>
<dbReference type="PANTHER" id="PTHR30618">
    <property type="entry name" value="NCS1 FAMILY PURINE/PYRIMIDINE TRANSPORTER"/>
    <property type="match status" value="1"/>
</dbReference>
<evidence type="ECO:0000256" key="1">
    <source>
        <dbReference type="ARBA" id="ARBA00004141"/>
    </source>
</evidence>
<evidence type="ECO:0000313" key="8">
    <source>
        <dbReference type="EMBL" id="KPI40711.1"/>
    </source>
</evidence>
<feature type="transmembrane region" description="Helical" evidence="7">
    <location>
        <begin position="69"/>
        <end position="88"/>
    </location>
</feature>
<keyword evidence="3 7" id="KW-0812">Transmembrane</keyword>
<evidence type="ECO:0000313" key="9">
    <source>
        <dbReference type="Proteomes" id="UP000038010"/>
    </source>
</evidence>
<dbReference type="GO" id="GO:0015205">
    <property type="term" value="F:nucleobase transmembrane transporter activity"/>
    <property type="evidence" value="ECO:0007669"/>
    <property type="project" value="TreeGrafter"/>
</dbReference>
<feature type="transmembrane region" description="Helical" evidence="7">
    <location>
        <begin position="229"/>
        <end position="247"/>
    </location>
</feature>
<keyword evidence="4 7" id="KW-1133">Transmembrane helix</keyword>